<dbReference type="EMBL" id="GGEC01066878">
    <property type="protein sequence ID" value="MBX47362.1"/>
    <property type="molecule type" value="Transcribed_RNA"/>
</dbReference>
<sequence>MLTQIISSLGLLILQQYQG</sequence>
<name>A0A2P2NY31_RHIMU</name>
<protein>
    <submittedName>
        <fullName evidence="1">Uncharacterized protein</fullName>
    </submittedName>
</protein>
<proteinExistence type="predicted"/>
<evidence type="ECO:0000313" key="1">
    <source>
        <dbReference type="EMBL" id="MBX47362.1"/>
    </source>
</evidence>
<organism evidence="1">
    <name type="scientific">Rhizophora mucronata</name>
    <name type="common">Asiatic mangrove</name>
    <dbReference type="NCBI Taxonomy" id="61149"/>
    <lineage>
        <taxon>Eukaryota</taxon>
        <taxon>Viridiplantae</taxon>
        <taxon>Streptophyta</taxon>
        <taxon>Embryophyta</taxon>
        <taxon>Tracheophyta</taxon>
        <taxon>Spermatophyta</taxon>
        <taxon>Magnoliopsida</taxon>
        <taxon>eudicotyledons</taxon>
        <taxon>Gunneridae</taxon>
        <taxon>Pentapetalae</taxon>
        <taxon>rosids</taxon>
        <taxon>fabids</taxon>
        <taxon>Malpighiales</taxon>
        <taxon>Rhizophoraceae</taxon>
        <taxon>Rhizophora</taxon>
    </lineage>
</organism>
<accession>A0A2P2NY31</accession>
<reference evidence="1" key="1">
    <citation type="submission" date="2018-02" db="EMBL/GenBank/DDBJ databases">
        <title>Rhizophora mucronata_Transcriptome.</title>
        <authorList>
            <person name="Meera S.P."/>
            <person name="Sreeshan A."/>
            <person name="Augustine A."/>
        </authorList>
    </citation>
    <scope>NUCLEOTIDE SEQUENCE</scope>
    <source>
        <tissue evidence="1">Leaf</tissue>
    </source>
</reference>
<dbReference type="AlphaFoldDB" id="A0A2P2NY31"/>